<dbReference type="EMBL" id="CACRTD010000104">
    <property type="protein sequence ID" value="VYT56733.1"/>
    <property type="molecule type" value="Genomic_DNA"/>
</dbReference>
<evidence type="ECO:0000313" key="1">
    <source>
        <dbReference type="EMBL" id="VYT56733.1"/>
    </source>
</evidence>
<dbReference type="AlphaFoldDB" id="A0A6N2XRP8"/>
<gene>
    <name evidence="1" type="ORF">BOLFYP28_05356</name>
</gene>
<organism evidence="1">
    <name type="scientific">Bacteroides ovatus</name>
    <dbReference type="NCBI Taxonomy" id="28116"/>
    <lineage>
        <taxon>Bacteria</taxon>
        <taxon>Pseudomonadati</taxon>
        <taxon>Bacteroidota</taxon>
        <taxon>Bacteroidia</taxon>
        <taxon>Bacteroidales</taxon>
        <taxon>Bacteroidaceae</taxon>
        <taxon>Bacteroides</taxon>
    </lineage>
</organism>
<accession>A0A6N2XRP8</accession>
<proteinExistence type="predicted"/>
<name>A0A6N2XRP8_BACOV</name>
<protein>
    <submittedName>
        <fullName evidence="1">Uncharacterized protein</fullName>
    </submittedName>
</protein>
<reference evidence="1" key="1">
    <citation type="submission" date="2019-11" db="EMBL/GenBank/DDBJ databases">
        <authorList>
            <person name="Feng L."/>
        </authorList>
    </citation>
    <scope>NUCLEOTIDE SEQUENCE</scope>
    <source>
        <strain evidence="1">BovatusLFYP28</strain>
    </source>
</reference>
<sequence length="37" mass="4484">MINYGKHCLLFTAIGKDEFRELFPITYREFNNENIFV</sequence>